<dbReference type="PATRIC" id="fig|1459.3.peg.4407"/>
<evidence type="ECO:0000256" key="2">
    <source>
        <dbReference type="ARBA" id="ARBA00022833"/>
    </source>
</evidence>
<proteinExistence type="predicted"/>
<keyword evidence="4" id="KW-1185">Reference proteome</keyword>
<dbReference type="Pfam" id="PF23023">
    <property type="entry name" value="Anti-Pycsar_Apyc1"/>
    <property type="match status" value="1"/>
</dbReference>
<name>A0A0M0GGD6_SPOGL</name>
<evidence type="ECO:0000313" key="4">
    <source>
        <dbReference type="Proteomes" id="UP000037109"/>
    </source>
</evidence>
<keyword evidence="1" id="KW-0540">Nuclease</keyword>
<keyword evidence="1" id="KW-0378">Hydrolase</keyword>
<dbReference type="EMBL" id="LGUF01000007">
    <property type="protein sequence ID" value="KON88853.1"/>
    <property type="molecule type" value="Genomic_DNA"/>
</dbReference>
<dbReference type="CDD" id="cd16272">
    <property type="entry name" value="RNaseZ_MBL-fold"/>
    <property type="match status" value="1"/>
</dbReference>
<dbReference type="PANTHER" id="PTHR46018">
    <property type="entry name" value="ZINC PHOSPHODIESTERASE ELAC PROTEIN 1"/>
    <property type="match status" value="1"/>
</dbReference>
<dbReference type="PANTHER" id="PTHR46018:SF2">
    <property type="entry name" value="ZINC PHOSPHODIESTERASE ELAC PROTEIN 1"/>
    <property type="match status" value="1"/>
</dbReference>
<evidence type="ECO:0000313" key="3">
    <source>
        <dbReference type="EMBL" id="KON88853.1"/>
    </source>
</evidence>
<protein>
    <submittedName>
        <fullName evidence="3">Uncharacterized protein</fullName>
    </submittedName>
</protein>
<dbReference type="GO" id="GO:0042781">
    <property type="term" value="F:3'-tRNA processing endoribonuclease activity"/>
    <property type="evidence" value="ECO:0007669"/>
    <property type="project" value="TreeGrafter"/>
</dbReference>
<keyword evidence="2" id="KW-0862">Zinc</keyword>
<keyword evidence="1" id="KW-0255">Endonuclease</keyword>
<organism evidence="3 4">
    <name type="scientific">Sporosarcina globispora</name>
    <name type="common">Bacillus globisporus</name>
    <dbReference type="NCBI Taxonomy" id="1459"/>
    <lineage>
        <taxon>Bacteria</taxon>
        <taxon>Bacillati</taxon>
        <taxon>Bacillota</taxon>
        <taxon>Bacilli</taxon>
        <taxon>Bacillales</taxon>
        <taxon>Caryophanaceae</taxon>
        <taxon>Sporosarcina</taxon>
    </lineage>
</organism>
<accession>A0A0M0GGD6</accession>
<reference evidence="4" key="1">
    <citation type="submission" date="2015-07" db="EMBL/GenBank/DDBJ databases">
        <title>Fjat-10036 dsm4.</title>
        <authorList>
            <person name="Liu B."/>
            <person name="Wang J."/>
            <person name="Zhu Y."/>
            <person name="Liu G."/>
            <person name="Chen Q."/>
            <person name="Chen Z."/>
            <person name="Lan J."/>
            <person name="Che J."/>
            <person name="Ge C."/>
            <person name="Shi H."/>
            <person name="Pan Z."/>
            <person name="Liu X."/>
        </authorList>
    </citation>
    <scope>NUCLEOTIDE SEQUENCE [LARGE SCALE GENOMIC DNA]</scope>
    <source>
        <strain evidence="4">DSM 4</strain>
    </source>
</reference>
<dbReference type="InterPro" id="IPR036866">
    <property type="entry name" value="RibonucZ/Hydroxyglut_hydro"/>
</dbReference>
<evidence type="ECO:0000256" key="1">
    <source>
        <dbReference type="ARBA" id="ARBA00022759"/>
    </source>
</evidence>
<dbReference type="RefSeq" id="WP_053436236.1">
    <property type="nucleotide sequence ID" value="NZ_LGUF01000007.1"/>
</dbReference>
<dbReference type="SUPFAM" id="SSF56281">
    <property type="entry name" value="Metallo-hydrolase/oxidoreductase"/>
    <property type="match status" value="1"/>
</dbReference>
<sequence length="246" mass="28007">MDIHFLGTGSAYPGSNRDNTSICFSNDGYHVLVDVSGNPCRKLKQMQLDLSELDAVVFTHFHIDHIYGLPSLLWGMWLEDRKKPLRIFCDYRNEKKLHEWLATMEADKWPIAFSIEVETFNGDQEEELLSCGEMTFSCFKALHSVPTVGLEVRCPGRVVVYSSDTEINERIGQYDHIDMLIHEATSARKVAGNHSSLVEVVEKYDLDKIGEIVLVHLSDKEPYEEEVSRLSILKVVIGQDLMTKTV</sequence>
<gene>
    <name evidence="3" type="ORF">AF332_19985</name>
</gene>
<dbReference type="OrthoDB" id="9800940at2"/>
<dbReference type="Proteomes" id="UP000037109">
    <property type="component" value="Unassembled WGS sequence"/>
</dbReference>
<dbReference type="STRING" id="1459.AF332_19985"/>
<dbReference type="Gene3D" id="3.60.15.10">
    <property type="entry name" value="Ribonuclease Z/Hydroxyacylglutathione hydrolase-like"/>
    <property type="match status" value="1"/>
</dbReference>
<comment type="caution">
    <text evidence="3">The sequence shown here is derived from an EMBL/GenBank/DDBJ whole genome shotgun (WGS) entry which is preliminary data.</text>
</comment>
<dbReference type="AlphaFoldDB" id="A0A0M0GGD6"/>